<evidence type="ECO:0000256" key="1">
    <source>
        <dbReference type="ARBA" id="ARBA00008853"/>
    </source>
</evidence>
<dbReference type="AlphaFoldDB" id="A0A2M9CFW8"/>
<gene>
    <name evidence="6" type="ORF">CLV46_0268</name>
</gene>
<evidence type="ECO:0000313" key="6">
    <source>
        <dbReference type="EMBL" id="PJJ70742.1"/>
    </source>
</evidence>
<dbReference type="Pfam" id="PF08450">
    <property type="entry name" value="SGL"/>
    <property type="match status" value="1"/>
</dbReference>
<protein>
    <submittedName>
        <fullName evidence="6">Gluconolactonase</fullName>
    </submittedName>
</protein>
<dbReference type="InterPro" id="IPR011042">
    <property type="entry name" value="6-blade_b-propeller_TolB-like"/>
</dbReference>
<feature type="binding site" evidence="4">
    <location>
        <position position="119"/>
    </location>
    <ligand>
        <name>substrate</name>
    </ligand>
</feature>
<feature type="binding site" evidence="4">
    <location>
        <position position="33"/>
    </location>
    <ligand>
        <name>a divalent metal cation</name>
        <dbReference type="ChEBI" id="CHEBI:60240"/>
    </ligand>
</feature>
<keyword evidence="7" id="KW-1185">Reference proteome</keyword>
<keyword evidence="4" id="KW-0479">Metal-binding</keyword>
<dbReference type="GO" id="GO:0046872">
    <property type="term" value="F:metal ion binding"/>
    <property type="evidence" value="ECO:0007669"/>
    <property type="project" value="UniProtKB-KW"/>
</dbReference>
<evidence type="ECO:0000256" key="4">
    <source>
        <dbReference type="PIRSR" id="PIRSR605511-2"/>
    </source>
</evidence>
<dbReference type="InterPro" id="IPR005511">
    <property type="entry name" value="SMP-30"/>
</dbReference>
<comment type="cofactor">
    <cofactor evidence="4">
        <name>Zn(2+)</name>
        <dbReference type="ChEBI" id="CHEBI:29105"/>
    </cofactor>
    <text evidence="4">Binds 1 divalent metal cation per subunit.</text>
</comment>
<reference evidence="6 7" key="1">
    <citation type="submission" date="2017-11" db="EMBL/GenBank/DDBJ databases">
        <title>Genomic Encyclopedia of Archaeal and Bacterial Type Strains, Phase II (KMG-II): From Individual Species to Whole Genera.</title>
        <authorList>
            <person name="Goeker M."/>
        </authorList>
    </citation>
    <scope>NUCLEOTIDE SEQUENCE [LARGE SCALE GENOMIC DNA]</scope>
    <source>
        <strain evidence="6 7">DSM 27393</strain>
    </source>
</reference>
<evidence type="ECO:0000259" key="5">
    <source>
        <dbReference type="Pfam" id="PF08450"/>
    </source>
</evidence>
<comment type="similarity">
    <text evidence="1">Belongs to the SMP-30/CGR1 family.</text>
</comment>
<dbReference type="SUPFAM" id="SSF63829">
    <property type="entry name" value="Calcium-dependent phosphotriesterase"/>
    <property type="match status" value="1"/>
</dbReference>
<dbReference type="InterPro" id="IPR013658">
    <property type="entry name" value="SGL"/>
</dbReference>
<keyword evidence="4" id="KW-0862">Zinc</keyword>
<dbReference type="Proteomes" id="UP000228758">
    <property type="component" value="Unassembled WGS sequence"/>
</dbReference>
<sequence>MSRASVCHSGRMADLIAEGSVLEKLYTGTEWAEGPIWIPESRTVRWSDIPNDRILEFSPETGETRVHRDGVEYTNGRTLDLEGRVVQCSHGRRAVEREVDGTPTTLVDSFGGKRLNSPNDVVVASDGAIWFTDPPYGIDPSGREGHPGDQEYGGCFVFRFDEATGELVPVITDMEHPNGLAFSPDESVLYVSDTGMHAGPGGARHIRAYTVVEGGARHGRVFASVDPGASDGFRVDVEGRVWTSAGEALVVLSPEGDELLRLPVPETVSNVCFGGDDGRDLYLTASSSLYRIRTTTTQAARPAR</sequence>
<organism evidence="6 7">
    <name type="scientific">Diaminobutyricimonas aerilata</name>
    <dbReference type="NCBI Taxonomy" id="1162967"/>
    <lineage>
        <taxon>Bacteria</taxon>
        <taxon>Bacillati</taxon>
        <taxon>Actinomycetota</taxon>
        <taxon>Actinomycetes</taxon>
        <taxon>Micrococcales</taxon>
        <taxon>Microbacteriaceae</taxon>
        <taxon>Diaminobutyricimonas</taxon>
    </lineage>
</organism>
<keyword evidence="2" id="KW-0378">Hydrolase</keyword>
<feature type="binding site" evidence="4">
    <location>
        <position position="178"/>
    </location>
    <ligand>
        <name>a divalent metal cation</name>
        <dbReference type="ChEBI" id="CHEBI:60240"/>
    </ligand>
</feature>
<proteinExistence type="inferred from homology"/>
<evidence type="ECO:0000256" key="2">
    <source>
        <dbReference type="ARBA" id="ARBA00022801"/>
    </source>
</evidence>
<evidence type="ECO:0000313" key="7">
    <source>
        <dbReference type="Proteomes" id="UP000228758"/>
    </source>
</evidence>
<comment type="caution">
    <text evidence="6">The sequence shown here is derived from an EMBL/GenBank/DDBJ whole genome shotgun (WGS) entry which is preliminary data.</text>
</comment>
<feature type="binding site" evidence="4">
    <location>
        <position position="231"/>
    </location>
    <ligand>
        <name>a divalent metal cation</name>
        <dbReference type="ChEBI" id="CHEBI:60240"/>
    </ligand>
</feature>
<evidence type="ECO:0000256" key="3">
    <source>
        <dbReference type="PIRSR" id="PIRSR605511-1"/>
    </source>
</evidence>
<dbReference type="PRINTS" id="PR01790">
    <property type="entry name" value="SMP30FAMILY"/>
</dbReference>
<feature type="domain" description="SMP-30/Gluconolactonase/LRE-like region" evidence="5">
    <location>
        <begin position="31"/>
        <end position="286"/>
    </location>
</feature>
<dbReference type="EMBL" id="PGFF01000001">
    <property type="protein sequence ID" value="PJJ70742.1"/>
    <property type="molecule type" value="Genomic_DNA"/>
</dbReference>
<dbReference type="Gene3D" id="2.120.10.30">
    <property type="entry name" value="TolB, C-terminal domain"/>
    <property type="match status" value="1"/>
</dbReference>
<name>A0A2M9CFW8_9MICO</name>
<feature type="active site" description="Proton donor/acceptor" evidence="3">
    <location>
        <position position="231"/>
    </location>
</feature>
<dbReference type="PANTHER" id="PTHR47572">
    <property type="entry name" value="LIPOPROTEIN-RELATED"/>
    <property type="match status" value="1"/>
</dbReference>
<dbReference type="GO" id="GO:0016787">
    <property type="term" value="F:hydrolase activity"/>
    <property type="evidence" value="ECO:0007669"/>
    <property type="project" value="UniProtKB-KW"/>
</dbReference>
<accession>A0A2M9CFW8</accession>
<dbReference type="PANTHER" id="PTHR47572:SF4">
    <property type="entry name" value="LACTONASE DRP35"/>
    <property type="match status" value="1"/>
</dbReference>
<dbReference type="InterPro" id="IPR051262">
    <property type="entry name" value="SMP-30/CGR1_Lactonase"/>
</dbReference>